<reference evidence="1 2" key="1">
    <citation type="submission" date="2019-07" db="EMBL/GenBank/DDBJ databases">
        <title>Draft genome for Streptomyces benahoarensis MZ03-48.</title>
        <authorList>
            <person name="Gonzalez-Pimentel J.L."/>
        </authorList>
    </citation>
    <scope>NUCLEOTIDE SEQUENCE [LARGE SCALE GENOMIC DNA]</scope>
    <source>
        <strain evidence="1 2">MZ03-48</strain>
    </source>
</reference>
<comment type="caution">
    <text evidence="1">The sequence shown here is derived from an EMBL/GenBank/DDBJ whole genome shotgun (WGS) entry which is preliminary data.</text>
</comment>
<evidence type="ECO:0000313" key="1">
    <source>
        <dbReference type="EMBL" id="TSB42148.1"/>
    </source>
</evidence>
<accession>A0A553ZKZ6</accession>
<dbReference type="EMBL" id="VKLS01000103">
    <property type="protein sequence ID" value="TSB42148.1"/>
    <property type="molecule type" value="Genomic_DNA"/>
</dbReference>
<name>A0A553ZKZ6_9ACTN</name>
<sequence>MSHAQNAARAAAEAVDKVLDQLPQPGADANQADVLAAQAALHAADRAGAGPDDIRQYMRNR</sequence>
<dbReference type="RefSeq" id="WP_143944279.1">
    <property type="nucleotide sequence ID" value="NZ_VKLS01000103.1"/>
</dbReference>
<dbReference type="AlphaFoldDB" id="A0A553ZKZ6"/>
<evidence type="ECO:0000313" key="2">
    <source>
        <dbReference type="Proteomes" id="UP000320888"/>
    </source>
</evidence>
<dbReference type="Proteomes" id="UP000320888">
    <property type="component" value="Unassembled WGS sequence"/>
</dbReference>
<proteinExistence type="predicted"/>
<gene>
    <name evidence="1" type="ORF">FNZ23_11370</name>
</gene>
<organism evidence="1 2">
    <name type="scientific">Streptomyces benahoarensis</name>
    <dbReference type="NCBI Taxonomy" id="2595054"/>
    <lineage>
        <taxon>Bacteria</taxon>
        <taxon>Bacillati</taxon>
        <taxon>Actinomycetota</taxon>
        <taxon>Actinomycetes</taxon>
        <taxon>Kitasatosporales</taxon>
        <taxon>Streptomycetaceae</taxon>
        <taxon>Streptomyces</taxon>
    </lineage>
</organism>
<protein>
    <submittedName>
        <fullName evidence="1">Uncharacterized protein</fullName>
    </submittedName>
</protein>
<keyword evidence="2" id="KW-1185">Reference proteome</keyword>